<dbReference type="PROSITE" id="PS00622">
    <property type="entry name" value="HTH_LUXR_1"/>
    <property type="match status" value="1"/>
</dbReference>
<evidence type="ECO:0000313" key="5">
    <source>
        <dbReference type="EMBL" id="MDQ0455001.1"/>
    </source>
</evidence>
<dbReference type="Gene3D" id="3.30.450.80">
    <property type="entry name" value="Transcription factor LuxR-like, autoinducer-binding domain"/>
    <property type="match status" value="1"/>
</dbReference>
<dbReference type="InterPro" id="IPR005143">
    <property type="entry name" value="TF_LuxR_autoind-bd_dom"/>
</dbReference>
<accession>A0ABU0ICJ6</accession>
<sequence>MGDDLISAPLPVEQMKARLDAVEGFIKELGLSRTQFDVFRLMKRVTDYFSARVFMVMNMPPVGSPTLAASSVITNWPAEMLSEYDSHNLLLSSPVFERLRSVSVPFAFDMMAVARERDAKTSEITKSLFSRFNMPRGGCFPVCDGAGNRGIVTWTGDMPAFSTPDMMALNYLSAHIFNRLAEIRDMDARVTETLTEREIECLNWTAAGKTSIEISEIMGLSEHTINHYLNRATKKLDTVNRTQAVAKALRLGLIK</sequence>
<evidence type="ECO:0000256" key="2">
    <source>
        <dbReference type="ARBA" id="ARBA00023125"/>
    </source>
</evidence>
<evidence type="ECO:0000259" key="4">
    <source>
        <dbReference type="PROSITE" id="PS50043"/>
    </source>
</evidence>
<dbReference type="PANTHER" id="PTHR44688:SF16">
    <property type="entry name" value="DNA-BINDING TRANSCRIPTIONAL ACTIVATOR DEVR_DOSR"/>
    <property type="match status" value="1"/>
</dbReference>
<protein>
    <submittedName>
        <fullName evidence="5">DNA-binding CsgD family transcriptional regulator</fullName>
    </submittedName>
</protein>
<dbReference type="InterPro" id="IPR000792">
    <property type="entry name" value="Tscrpt_reg_LuxR_C"/>
</dbReference>
<keyword evidence="3" id="KW-0804">Transcription</keyword>
<dbReference type="Pfam" id="PF03472">
    <property type="entry name" value="Autoind_bind"/>
    <property type="match status" value="1"/>
</dbReference>
<dbReference type="InterPro" id="IPR036388">
    <property type="entry name" value="WH-like_DNA-bd_sf"/>
</dbReference>
<dbReference type="Proteomes" id="UP001235269">
    <property type="component" value="Unassembled WGS sequence"/>
</dbReference>
<dbReference type="PRINTS" id="PR00038">
    <property type="entry name" value="HTHLUXR"/>
</dbReference>
<name>A0ABU0ICJ6_9HYPH</name>
<dbReference type="InterPro" id="IPR036693">
    <property type="entry name" value="TF_LuxR_autoind-bd_dom_sf"/>
</dbReference>
<dbReference type="EMBL" id="JAUSWH010000003">
    <property type="protein sequence ID" value="MDQ0455001.1"/>
    <property type="molecule type" value="Genomic_DNA"/>
</dbReference>
<feature type="domain" description="HTH luxR-type" evidence="4">
    <location>
        <begin position="187"/>
        <end position="252"/>
    </location>
</feature>
<dbReference type="GO" id="GO:0003677">
    <property type="term" value="F:DNA binding"/>
    <property type="evidence" value="ECO:0007669"/>
    <property type="project" value="UniProtKB-KW"/>
</dbReference>
<dbReference type="CDD" id="cd06170">
    <property type="entry name" value="LuxR_C_like"/>
    <property type="match status" value="1"/>
</dbReference>
<keyword evidence="1" id="KW-0805">Transcription regulation</keyword>
<gene>
    <name evidence="5" type="ORF">QO005_001331</name>
</gene>
<keyword evidence="2 5" id="KW-0238">DNA-binding</keyword>
<evidence type="ECO:0000313" key="6">
    <source>
        <dbReference type="Proteomes" id="UP001235269"/>
    </source>
</evidence>
<evidence type="ECO:0000256" key="1">
    <source>
        <dbReference type="ARBA" id="ARBA00023015"/>
    </source>
</evidence>
<organism evidence="5 6">
    <name type="scientific">Rhizobium paknamense</name>
    <dbReference type="NCBI Taxonomy" id="1206817"/>
    <lineage>
        <taxon>Bacteria</taxon>
        <taxon>Pseudomonadati</taxon>
        <taxon>Pseudomonadota</taxon>
        <taxon>Alphaproteobacteria</taxon>
        <taxon>Hyphomicrobiales</taxon>
        <taxon>Rhizobiaceae</taxon>
        <taxon>Rhizobium/Agrobacterium group</taxon>
        <taxon>Rhizobium</taxon>
    </lineage>
</organism>
<dbReference type="InterPro" id="IPR016032">
    <property type="entry name" value="Sig_transdc_resp-reg_C-effctor"/>
</dbReference>
<dbReference type="Gene3D" id="1.10.10.10">
    <property type="entry name" value="Winged helix-like DNA-binding domain superfamily/Winged helix DNA-binding domain"/>
    <property type="match status" value="1"/>
</dbReference>
<dbReference type="Pfam" id="PF00196">
    <property type="entry name" value="GerE"/>
    <property type="match status" value="1"/>
</dbReference>
<dbReference type="SMART" id="SM00421">
    <property type="entry name" value="HTH_LUXR"/>
    <property type="match status" value="1"/>
</dbReference>
<keyword evidence="6" id="KW-1185">Reference proteome</keyword>
<proteinExistence type="predicted"/>
<dbReference type="SUPFAM" id="SSF46894">
    <property type="entry name" value="C-terminal effector domain of the bipartite response regulators"/>
    <property type="match status" value="1"/>
</dbReference>
<evidence type="ECO:0000256" key="3">
    <source>
        <dbReference type="ARBA" id="ARBA00023163"/>
    </source>
</evidence>
<dbReference type="SUPFAM" id="SSF75516">
    <property type="entry name" value="Pheromone-binding domain of LuxR-like quorum-sensing transcription factors"/>
    <property type="match status" value="1"/>
</dbReference>
<dbReference type="PANTHER" id="PTHR44688">
    <property type="entry name" value="DNA-BINDING TRANSCRIPTIONAL ACTIVATOR DEVR_DOSR"/>
    <property type="match status" value="1"/>
</dbReference>
<comment type="caution">
    <text evidence="5">The sequence shown here is derived from an EMBL/GenBank/DDBJ whole genome shotgun (WGS) entry which is preliminary data.</text>
</comment>
<dbReference type="PROSITE" id="PS50043">
    <property type="entry name" value="HTH_LUXR_2"/>
    <property type="match status" value="1"/>
</dbReference>
<reference evidence="5 6" key="1">
    <citation type="submission" date="2023-07" db="EMBL/GenBank/DDBJ databases">
        <title>Genomic Encyclopedia of Type Strains, Phase IV (KMG-IV): sequencing the most valuable type-strain genomes for metagenomic binning, comparative biology and taxonomic classification.</title>
        <authorList>
            <person name="Goeker M."/>
        </authorList>
    </citation>
    <scope>NUCLEOTIDE SEQUENCE [LARGE SCALE GENOMIC DNA]</scope>
    <source>
        <strain evidence="5 6">DSM 100301</strain>
    </source>
</reference>